<dbReference type="Gene3D" id="3.40.1110.10">
    <property type="entry name" value="Calcium-transporting ATPase, cytoplasmic domain N"/>
    <property type="match status" value="2"/>
</dbReference>
<dbReference type="SUPFAM" id="SSF55008">
    <property type="entry name" value="HMA, heavy metal-associated domain"/>
    <property type="match status" value="2"/>
</dbReference>
<dbReference type="Gene3D" id="3.40.50.1000">
    <property type="entry name" value="HAD superfamily/HAD-like"/>
    <property type="match status" value="1"/>
</dbReference>
<dbReference type="Pfam" id="PF00702">
    <property type="entry name" value="Hydrolase"/>
    <property type="match status" value="1"/>
</dbReference>
<evidence type="ECO:0000259" key="17">
    <source>
        <dbReference type="PROSITE" id="PS50846"/>
    </source>
</evidence>
<dbReference type="InterPro" id="IPR023298">
    <property type="entry name" value="ATPase_P-typ_TM_dom_sf"/>
</dbReference>
<gene>
    <name evidence="18" type="ORF">H9Q81_09850</name>
</gene>
<dbReference type="PRINTS" id="PR00942">
    <property type="entry name" value="CUATPASEI"/>
</dbReference>
<dbReference type="NCBIfam" id="TIGR01494">
    <property type="entry name" value="ATPase_P-type"/>
    <property type="match status" value="1"/>
</dbReference>
<dbReference type="InterPro" id="IPR036163">
    <property type="entry name" value="HMA_dom_sf"/>
</dbReference>
<dbReference type="CDD" id="cd02094">
    <property type="entry name" value="P-type_ATPase_Cu-like"/>
    <property type="match status" value="1"/>
</dbReference>
<feature type="transmembrane region" description="Helical" evidence="16">
    <location>
        <begin position="794"/>
        <end position="816"/>
    </location>
</feature>
<dbReference type="InterPro" id="IPR006122">
    <property type="entry name" value="HMA_Cu_ion-bd"/>
</dbReference>
<keyword evidence="7 16" id="KW-0547">Nucleotide-binding</keyword>
<dbReference type="PROSITE" id="PS00154">
    <property type="entry name" value="ATPASE_E1_E2"/>
    <property type="match status" value="1"/>
</dbReference>
<keyword evidence="9 16" id="KW-0067">ATP-binding</keyword>
<evidence type="ECO:0000256" key="4">
    <source>
        <dbReference type="ARBA" id="ARBA00022692"/>
    </source>
</evidence>
<evidence type="ECO:0000256" key="1">
    <source>
        <dbReference type="ARBA" id="ARBA00004127"/>
    </source>
</evidence>
<comment type="similarity">
    <text evidence="2 16">Belongs to the cation transport ATPase (P-type) (TC 3.A.3) family. Type IB subfamily.</text>
</comment>
<evidence type="ECO:0000313" key="18">
    <source>
        <dbReference type="EMBL" id="QNM15196.1"/>
    </source>
</evidence>
<feature type="transmembrane region" description="Helical" evidence="16">
    <location>
        <begin position="452"/>
        <end position="476"/>
    </location>
</feature>
<feature type="domain" description="HMA" evidence="17">
    <location>
        <begin position="1"/>
        <end position="67"/>
    </location>
</feature>
<dbReference type="NCBIfam" id="TIGR00003">
    <property type="entry name" value="copper ion binding protein"/>
    <property type="match status" value="2"/>
</dbReference>
<dbReference type="SFLD" id="SFLDG00002">
    <property type="entry name" value="C1.7:_P-type_atpase_like"/>
    <property type="match status" value="1"/>
</dbReference>
<dbReference type="KEGG" id="fho:H9Q81_09850"/>
<keyword evidence="4 16" id="KW-0812">Transmembrane</keyword>
<dbReference type="SFLD" id="SFLDF00027">
    <property type="entry name" value="p-type_atpase"/>
    <property type="match status" value="1"/>
</dbReference>
<feature type="transmembrane region" description="Helical" evidence="16">
    <location>
        <begin position="418"/>
        <end position="440"/>
    </location>
</feature>
<keyword evidence="5 16" id="KW-0479">Metal-binding</keyword>
<keyword evidence="14" id="KW-0406">Ion transport</keyword>
<dbReference type="Gene3D" id="3.30.70.100">
    <property type="match status" value="2"/>
</dbReference>
<dbReference type="Pfam" id="PF00122">
    <property type="entry name" value="E1-E2_ATPase"/>
    <property type="match status" value="1"/>
</dbReference>
<dbReference type="GO" id="GO:0012505">
    <property type="term" value="C:endomembrane system"/>
    <property type="evidence" value="ECO:0007669"/>
    <property type="project" value="UniProtKB-SubCell"/>
</dbReference>
<dbReference type="InterPro" id="IPR059000">
    <property type="entry name" value="ATPase_P-type_domA"/>
</dbReference>
<keyword evidence="12 16" id="KW-1133">Transmembrane helix</keyword>
<dbReference type="NCBIfam" id="TIGR01525">
    <property type="entry name" value="ATPase-IB_hvy"/>
    <property type="match status" value="1"/>
</dbReference>
<dbReference type="GO" id="GO:0016887">
    <property type="term" value="F:ATP hydrolysis activity"/>
    <property type="evidence" value="ECO:0007669"/>
    <property type="project" value="InterPro"/>
</dbReference>
<dbReference type="Gene3D" id="2.70.150.10">
    <property type="entry name" value="Calcium-transporting ATPase, cytoplasmic transduction domain A"/>
    <property type="match status" value="1"/>
</dbReference>
<dbReference type="GO" id="GO:0005524">
    <property type="term" value="F:ATP binding"/>
    <property type="evidence" value="ECO:0007669"/>
    <property type="project" value="UniProtKB-UniRule"/>
</dbReference>
<evidence type="ECO:0000256" key="3">
    <source>
        <dbReference type="ARBA" id="ARBA00022448"/>
    </source>
</evidence>
<dbReference type="InterPro" id="IPR008250">
    <property type="entry name" value="ATPase_P-typ_transduc_dom_A_sf"/>
</dbReference>
<organism evidence="18 19">
    <name type="scientific">Fusobacterium hominis</name>
    <dbReference type="NCBI Taxonomy" id="2764326"/>
    <lineage>
        <taxon>Bacteria</taxon>
        <taxon>Fusobacteriati</taxon>
        <taxon>Fusobacteriota</taxon>
        <taxon>Fusobacteriia</taxon>
        <taxon>Fusobacteriales</taxon>
        <taxon>Fusobacteriaceae</taxon>
        <taxon>Fusobacterium</taxon>
    </lineage>
</organism>
<evidence type="ECO:0000256" key="12">
    <source>
        <dbReference type="ARBA" id="ARBA00022989"/>
    </source>
</evidence>
<evidence type="ECO:0000256" key="5">
    <source>
        <dbReference type="ARBA" id="ARBA00022723"/>
    </source>
</evidence>
<dbReference type="GO" id="GO:0005886">
    <property type="term" value="C:plasma membrane"/>
    <property type="evidence" value="ECO:0007669"/>
    <property type="project" value="UniProtKB-SubCell"/>
</dbReference>
<evidence type="ECO:0000256" key="2">
    <source>
        <dbReference type="ARBA" id="ARBA00006024"/>
    </source>
</evidence>
<dbReference type="AlphaFoldDB" id="A0A7G9GWL4"/>
<dbReference type="PANTHER" id="PTHR43520">
    <property type="entry name" value="ATP7, ISOFORM B"/>
    <property type="match status" value="1"/>
</dbReference>
<feature type="transmembrane region" description="Helical" evidence="16">
    <location>
        <begin position="265"/>
        <end position="284"/>
    </location>
</feature>
<dbReference type="GO" id="GO:0055070">
    <property type="term" value="P:copper ion homeostasis"/>
    <property type="evidence" value="ECO:0007669"/>
    <property type="project" value="TreeGrafter"/>
</dbReference>
<sequence>MMKEFQLGGVTCQVCVNKIEKKLLKKEGIFKANVNFSNEHLTVEYDNDIVTDKDIIEIVKKLGYEITEIKNLKEVELDIEGISCQSCINRIEKKIGKLNGVDNITVNLATNKGIVSYNSEEIKLSEILDSINKLGFKGKKSEDISVDKQEKQMQKHLNHEFLRFKISIFFSAIVFYISMGTMVGLPVPDIISPELQPFNFALIQLILSIPVVVVNRKFYTVGIKNLISRSPNMDSLIAIGTGSAIIYSLYGTYKIAIGNIHYVHALYYESGVVILALIMLGKYLEDVSKGKTSEAIKKLMGLKSKKATLVRGDKFVQVDIEEVEKGEVVLVKPGESIPVDGEVVDGISTVDESMLTGESIPIEKKVGDKVFGASINKNGSLKVKATAIGRDTMLSKIIALVEKAQGSKAPIAKIADKVSGFFVPAVMAIAILSGIIWYYLGTHNIFTINQNPSIFALTIFVSVMVIACPCSLGLATPTAIMVGTGRGAELGILIKSGEALEKAHKVNTIVFDKTGTLTVGKPKVTDIEILDKNYDIEKILFLAASLEQFSEHPLGEAIVNEATEKNIDLIQTSDFNSVTGKGICGTIDEKVVLIGNKKLMNDYSIDISDDTVSELLAKDGKTPMYLAINSKLIAIIAIADILKDEAIDVIKILKSKNYKLAMITGDNKITAQAIGKKIGIDMILAEVTPEDKYLKVKELQDLGYNVAMVGDGINDSPALVQADIGIAIGGGTDIAMESADIVLMKKNLYDVITTMDLSNAVIKNIKQNLFWAFIYNSIGIPLAAGVFYPLTGHLLNPMIAGFAMAMSSVSVVTNALRLKRFKK</sequence>
<evidence type="ECO:0000256" key="13">
    <source>
        <dbReference type="ARBA" id="ARBA00023008"/>
    </source>
</evidence>
<comment type="subcellular location">
    <subcellularLocation>
        <location evidence="16">Cell membrane</location>
    </subcellularLocation>
    <subcellularLocation>
        <location evidence="1">Endomembrane system</location>
        <topology evidence="1">Multi-pass membrane protein</topology>
    </subcellularLocation>
</comment>
<evidence type="ECO:0000256" key="10">
    <source>
        <dbReference type="ARBA" id="ARBA00022842"/>
    </source>
</evidence>
<dbReference type="PANTHER" id="PTHR43520:SF8">
    <property type="entry name" value="P-TYPE CU(+) TRANSPORTER"/>
    <property type="match status" value="1"/>
</dbReference>
<feature type="transmembrane region" description="Helical" evidence="16">
    <location>
        <begin position="197"/>
        <end position="214"/>
    </location>
</feature>
<keyword evidence="3" id="KW-0813">Transport</keyword>
<accession>A0A7G9GWL4</accession>
<evidence type="ECO:0000256" key="9">
    <source>
        <dbReference type="ARBA" id="ARBA00022840"/>
    </source>
</evidence>
<dbReference type="PROSITE" id="PS01047">
    <property type="entry name" value="HMA_1"/>
    <property type="match status" value="1"/>
</dbReference>
<dbReference type="InterPro" id="IPR017969">
    <property type="entry name" value="Heavy-metal-associated_CS"/>
</dbReference>
<dbReference type="Pfam" id="PF00403">
    <property type="entry name" value="HMA"/>
    <property type="match status" value="2"/>
</dbReference>
<dbReference type="Proteomes" id="UP000515913">
    <property type="component" value="Chromosome"/>
</dbReference>
<keyword evidence="6" id="KW-0677">Repeat</keyword>
<evidence type="ECO:0000256" key="7">
    <source>
        <dbReference type="ARBA" id="ARBA00022741"/>
    </source>
</evidence>
<dbReference type="SUPFAM" id="SSF81653">
    <property type="entry name" value="Calcium ATPase, transduction domain A"/>
    <property type="match status" value="1"/>
</dbReference>
<evidence type="ECO:0000256" key="11">
    <source>
        <dbReference type="ARBA" id="ARBA00022967"/>
    </source>
</evidence>
<keyword evidence="10" id="KW-0460">Magnesium</keyword>
<feature type="domain" description="HMA" evidence="17">
    <location>
        <begin position="73"/>
        <end position="139"/>
    </location>
</feature>
<evidence type="ECO:0000256" key="16">
    <source>
        <dbReference type="RuleBase" id="RU362081"/>
    </source>
</evidence>
<dbReference type="InterPro" id="IPR027256">
    <property type="entry name" value="P-typ_ATPase_IB"/>
</dbReference>
<dbReference type="GO" id="GO:0005507">
    <property type="term" value="F:copper ion binding"/>
    <property type="evidence" value="ECO:0007669"/>
    <property type="project" value="InterPro"/>
</dbReference>
<dbReference type="GO" id="GO:0043682">
    <property type="term" value="F:P-type divalent copper transporter activity"/>
    <property type="evidence" value="ECO:0007669"/>
    <property type="project" value="TreeGrafter"/>
</dbReference>
<dbReference type="PRINTS" id="PR00119">
    <property type="entry name" value="CATATPASE"/>
</dbReference>
<dbReference type="EMBL" id="CP060637">
    <property type="protein sequence ID" value="QNM15196.1"/>
    <property type="molecule type" value="Genomic_DNA"/>
</dbReference>
<keyword evidence="19" id="KW-1185">Reference proteome</keyword>
<dbReference type="SFLD" id="SFLDS00003">
    <property type="entry name" value="Haloacid_Dehalogenase"/>
    <property type="match status" value="1"/>
</dbReference>
<dbReference type="InterPro" id="IPR036412">
    <property type="entry name" value="HAD-like_sf"/>
</dbReference>
<dbReference type="PROSITE" id="PS50846">
    <property type="entry name" value="HMA_2"/>
    <property type="match status" value="2"/>
</dbReference>
<feature type="transmembrane region" description="Helical" evidence="16">
    <location>
        <begin position="235"/>
        <end position="253"/>
    </location>
</feature>
<protein>
    <submittedName>
        <fullName evidence="18">Heavy metal translocating P-type ATPase</fullName>
    </submittedName>
</protein>
<dbReference type="InterPro" id="IPR023214">
    <property type="entry name" value="HAD_sf"/>
</dbReference>
<keyword evidence="13" id="KW-0186">Copper</keyword>
<dbReference type="FunFam" id="2.70.150.10:FF:000002">
    <property type="entry name" value="Copper-transporting ATPase 1, putative"/>
    <property type="match status" value="1"/>
</dbReference>
<dbReference type="NCBIfam" id="TIGR01511">
    <property type="entry name" value="ATPase-IB1_Cu"/>
    <property type="match status" value="1"/>
</dbReference>
<dbReference type="InterPro" id="IPR018303">
    <property type="entry name" value="ATPase_P-typ_P_site"/>
</dbReference>
<dbReference type="InterPro" id="IPR044492">
    <property type="entry name" value="P_typ_ATPase_HD_dom"/>
</dbReference>
<dbReference type="SUPFAM" id="SSF81665">
    <property type="entry name" value="Calcium ATPase, transmembrane domain M"/>
    <property type="match status" value="1"/>
</dbReference>
<evidence type="ECO:0000313" key="19">
    <source>
        <dbReference type="Proteomes" id="UP000515913"/>
    </source>
</evidence>
<feature type="transmembrane region" description="Helical" evidence="16">
    <location>
        <begin position="161"/>
        <end position="185"/>
    </location>
</feature>
<dbReference type="PRINTS" id="PR00943">
    <property type="entry name" value="CUATPASE"/>
</dbReference>
<dbReference type="InterPro" id="IPR023299">
    <property type="entry name" value="ATPase_P-typ_cyto_dom_N"/>
</dbReference>
<proteinExistence type="inferred from homology"/>
<dbReference type="FunFam" id="3.30.70.100:FF:000005">
    <property type="entry name" value="Copper-exporting P-type ATPase A"/>
    <property type="match status" value="1"/>
</dbReference>
<dbReference type="SUPFAM" id="SSF56784">
    <property type="entry name" value="HAD-like"/>
    <property type="match status" value="1"/>
</dbReference>
<keyword evidence="11" id="KW-1278">Translocase</keyword>
<keyword evidence="15 16" id="KW-0472">Membrane</keyword>
<dbReference type="InterPro" id="IPR001757">
    <property type="entry name" value="P_typ_ATPase"/>
</dbReference>
<evidence type="ECO:0000256" key="8">
    <source>
        <dbReference type="ARBA" id="ARBA00022796"/>
    </source>
</evidence>
<keyword evidence="16" id="KW-1003">Cell membrane</keyword>
<reference evidence="18 19" key="1">
    <citation type="submission" date="2020-08" db="EMBL/GenBank/DDBJ databases">
        <authorList>
            <person name="Liu C."/>
            <person name="Sun Q."/>
        </authorList>
    </citation>
    <scope>NUCLEOTIDE SEQUENCE [LARGE SCALE GENOMIC DNA]</scope>
    <source>
        <strain evidence="18 19">NSJ-57</strain>
    </source>
</reference>
<dbReference type="InterPro" id="IPR006121">
    <property type="entry name" value="HMA_dom"/>
</dbReference>
<evidence type="ECO:0000256" key="6">
    <source>
        <dbReference type="ARBA" id="ARBA00022737"/>
    </source>
</evidence>
<evidence type="ECO:0000256" key="14">
    <source>
        <dbReference type="ARBA" id="ARBA00023065"/>
    </source>
</evidence>
<evidence type="ECO:0000256" key="15">
    <source>
        <dbReference type="ARBA" id="ARBA00023136"/>
    </source>
</evidence>
<dbReference type="CDD" id="cd00371">
    <property type="entry name" value="HMA"/>
    <property type="match status" value="2"/>
</dbReference>
<name>A0A7G9GWL4_9FUSO</name>
<feature type="transmembrane region" description="Helical" evidence="16">
    <location>
        <begin position="769"/>
        <end position="788"/>
    </location>
</feature>
<dbReference type="FunFam" id="3.30.70.100:FF:000001">
    <property type="entry name" value="ATPase copper transporting beta"/>
    <property type="match status" value="1"/>
</dbReference>
<keyword evidence="8" id="KW-0187">Copper transport</keyword>
<dbReference type="RefSeq" id="WP_101473691.1">
    <property type="nucleotide sequence ID" value="NZ_CP060637.1"/>
</dbReference>